<comment type="caution">
    <text evidence="3">The sequence shown here is derived from an EMBL/GenBank/DDBJ whole genome shotgun (WGS) entry which is preliminary data.</text>
</comment>
<dbReference type="PANTHER" id="PTHR43569:SF2">
    <property type="entry name" value="AMIDOHYDROLASE-RELATED DOMAIN-CONTAINING PROTEIN"/>
    <property type="match status" value="1"/>
</dbReference>
<dbReference type="EMBL" id="BAYX01000007">
    <property type="protein sequence ID" value="GAJ94248.1"/>
    <property type="molecule type" value="Genomic_DNA"/>
</dbReference>
<protein>
    <recommendedName>
        <fullName evidence="2">Amidohydrolase-related domain-containing protein</fullName>
    </recommendedName>
</protein>
<sequence length="278" mass="31031">MLFDSHLHIVDREKLAYPWLEGAGELNRDSLYEDYAREAHRCGITDTLHMEVDVAESDIEPETDYVKGLSQKPGSLIRGAIAACRPEDAGFPAYLERVLADPFIKGFRRVLHVVPDDVSEGALFRENLKRIAGSRLTFDLCVLPHQISKAIALVDLNPDIQFILDHCGVPAIKKQLGQVWSSGITEIARRPNVVVKISGIVAYADPDSWTVDRLQPFVEHSIASFGWDRVIWGSDWPVCTLGGGLSTWVAATHALMQGTSADERDRLYQLNAKRLWSL</sequence>
<dbReference type="SUPFAM" id="SSF51556">
    <property type="entry name" value="Metallo-dependent hydrolases"/>
    <property type="match status" value="1"/>
</dbReference>
<comment type="similarity">
    <text evidence="1">Belongs to the metallo-dependent hydrolases superfamily.</text>
</comment>
<feature type="domain" description="Amidohydrolase-related" evidence="2">
    <location>
        <begin position="4"/>
        <end position="277"/>
    </location>
</feature>
<dbReference type="RefSeq" id="WP_012652440.1">
    <property type="nucleotide sequence ID" value="NZ_BAYX01000007.1"/>
</dbReference>
<dbReference type="InterPro" id="IPR052350">
    <property type="entry name" value="Metallo-dep_Lactonases"/>
</dbReference>
<dbReference type="AlphaFoldDB" id="A0AA87Q2P8"/>
<organism evidence="3 4">
    <name type="scientific">Rhizobium rhizogenes NBRC 13257</name>
    <dbReference type="NCBI Taxonomy" id="1220581"/>
    <lineage>
        <taxon>Bacteria</taxon>
        <taxon>Pseudomonadati</taxon>
        <taxon>Pseudomonadota</taxon>
        <taxon>Alphaproteobacteria</taxon>
        <taxon>Hyphomicrobiales</taxon>
        <taxon>Rhizobiaceae</taxon>
        <taxon>Rhizobium/Agrobacterium group</taxon>
        <taxon>Rhizobium</taxon>
    </lineage>
</organism>
<gene>
    <name evidence="3" type="ORF">RRH01S_07_04510</name>
</gene>
<dbReference type="InterPro" id="IPR006680">
    <property type="entry name" value="Amidohydro-rel"/>
</dbReference>
<dbReference type="Proteomes" id="UP000026941">
    <property type="component" value="Unassembled WGS sequence"/>
</dbReference>
<accession>A0AA87Q2P8</accession>
<evidence type="ECO:0000259" key="2">
    <source>
        <dbReference type="Pfam" id="PF04909"/>
    </source>
</evidence>
<dbReference type="InterPro" id="IPR032466">
    <property type="entry name" value="Metal_Hydrolase"/>
</dbReference>
<evidence type="ECO:0000256" key="1">
    <source>
        <dbReference type="ARBA" id="ARBA00038310"/>
    </source>
</evidence>
<evidence type="ECO:0000313" key="4">
    <source>
        <dbReference type="Proteomes" id="UP000026941"/>
    </source>
</evidence>
<proteinExistence type="inferred from homology"/>
<reference evidence="3 4" key="1">
    <citation type="submission" date="2014-05" db="EMBL/GenBank/DDBJ databases">
        <title>Whole genome shotgun sequence of Rhizobium rhizogenes NBRC 13257.</title>
        <authorList>
            <person name="Katano-Makiyama Y."/>
            <person name="Hosoyama A."/>
            <person name="Hashimoto M."/>
            <person name="Hosoyama Y."/>
            <person name="Noguchi M."/>
            <person name="Tsuchikane K."/>
            <person name="Kimura A."/>
            <person name="Ohji S."/>
            <person name="Ichikawa N."/>
            <person name="Yamazoe A."/>
            <person name="Fujita N."/>
        </authorList>
    </citation>
    <scope>NUCLEOTIDE SEQUENCE [LARGE SCALE GENOMIC DNA]</scope>
    <source>
        <strain evidence="3 4">NBRC 13257</strain>
    </source>
</reference>
<dbReference type="PANTHER" id="PTHR43569">
    <property type="entry name" value="AMIDOHYDROLASE"/>
    <property type="match status" value="1"/>
</dbReference>
<evidence type="ECO:0000313" key="3">
    <source>
        <dbReference type="EMBL" id="GAJ94248.1"/>
    </source>
</evidence>
<dbReference type="Gene3D" id="3.20.20.140">
    <property type="entry name" value="Metal-dependent hydrolases"/>
    <property type="match status" value="1"/>
</dbReference>
<dbReference type="Pfam" id="PF04909">
    <property type="entry name" value="Amidohydro_2"/>
    <property type="match status" value="1"/>
</dbReference>
<name>A0AA87Q2P8_RHIRH</name>
<dbReference type="GO" id="GO:0016787">
    <property type="term" value="F:hydrolase activity"/>
    <property type="evidence" value="ECO:0007669"/>
    <property type="project" value="InterPro"/>
</dbReference>